<dbReference type="InterPro" id="IPR036388">
    <property type="entry name" value="WH-like_DNA-bd_sf"/>
</dbReference>
<gene>
    <name evidence="6" type="ORF">QV01_04010</name>
</gene>
<dbReference type="FunFam" id="1.10.10.10:FF:000001">
    <property type="entry name" value="LysR family transcriptional regulator"/>
    <property type="match status" value="1"/>
</dbReference>
<dbReference type="InterPro" id="IPR000847">
    <property type="entry name" value="LysR_HTH_N"/>
</dbReference>
<dbReference type="CDD" id="cd05466">
    <property type="entry name" value="PBP2_LTTR_substrate"/>
    <property type="match status" value="1"/>
</dbReference>
<name>A0A1A7NRG1_9PAST</name>
<evidence type="ECO:0000256" key="1">
    <source>
        <dbReference type="ARBA" id="ARBA00009437"/>
    </source>
</evidence>
<evidence type="ECO:0000313" key="6">
    <source>
        <dbReference type="EMBL" id="OBW92802.1"/>
    </source>
</evidence>
<evidence type="ECO:0000256" key="2">
    <source>
        <dbReference type="ARBA" id="ARBA00023015"/>
    </source>
</evidence>
<comment type="similarity">
    <text evidence="1">Belongs to the LysR transcriptional regulatory family.</text>
</comment>
<dbReference type="OrthoDB" id="8885940at2"/>
<keyword evidence="2" id="KW-0805">Transcription regulation</keyword>
<keyword evidence="7" id="KW-1185">Reference proteome</keyword>
<dbReference type="PANTHER" id="PTHR30346">
    <property type="entry name" value="TRANSCRIPTIONAL DUAL REGULATOR HCAR-RELATED"/>
    <property type="match status" value="1"/>
</dbReference>
<dbReference type="InterPro" id="IPR036390">
    <property type="entry name" value="WH_DNA-bd_sf"/>
</dbReference>
<feature type="domain" description="HTH lysR-type" evidence="5">
    <location>
        <begin position="1"/>
        <end position="58"/>
    </location>
</feature>
<dbReference type="PANTHER" id="PTHR30346:SF0">
    <property type="entry name" value="HCA OPERON TRANSCRIPTIONAL ACTIVATOR HCAR"/>
    <property type="match status" value="1"/>
</dbReference>
<dbReference type="RefSeq" id="WP_065239044.1">
    <property type="nucleotide sequence ID" value="NZ_JTJM01000015.1"/>
</dbReference>
<evidence type="ECO:0000256" key="3">
    <source>
        <dbReference type="ARBA" id="ARBA00023125"/>
    </source>
</evidence>
<dbReference type="SUPFAM" id="SSF53850">
    <property type="entry name" value="Periplasmic binding protein-like II"/>
    <property type="match status" value="1"/>
</dbReference>
<dbReference type="AlphaFoldDB" id="A0A1A7NRG1"/>
<reference evidence="6 7" key="1">
    <citation type="submission" date="2014-11" db="EMBL/GenBank/DDBJ databases">
        <title>Pan-genome of Gallibacterium spp.</title>
        <authorList>
            <person name="Kudirkiene E."/>
            <person name="Bojesen A.M."/>
        </authorList>
    </citation>
    <scope>NUCLEOTIDE SEQUENCE [LARGE SCALE GENOMIC DNA]</scope>
    <source>
        <strain evidence="6 7">F151</strain>
    </source>
</reference>
<dbReference type="Gene3D" id="3.40.190.10">
    <property type="entry name" value="Periplasmic binding protein-like II"/>
    <property type="match status" value="2"/>
</dbReference>
<dbReference type="PATRIC" id="fig|505345.7.peg.802"/>
<sequence>MTLQQLRYLLIVAEVGSITEAAKTLYLSQPSLSEAIKEIEQEIGICIFTRGRKGIAPTKEGIEFLGYARQVVQQMELLESKYKSNKAPKQRFCVSTQHYTFTANAFVELVKSFGQEHFEFILNETSTYQIIEDVRNRFSDIGILYISNENRNILKKVLEKNGLEFHKLFSASPHVFLHKDHPLANHTMVNLEDLQPYPKLSFVQGNYESAYFSEELFSSIPAEKNIKVSDRAAIVNFMIGLNGYTISSGIFPKYLHGDEIIAIPLNEQEIMHIGYIINKDQMLSELAQIYIEALRKYR</sequence>
<dbReference type="GO" id="GO:0003677">
    <property type="term" value="F:DNA binding"/>
    <property type="evidence" value="ECO:0007669"/>
    <property type="project" value="UniProtKB-KW"/>
</dbReference>
<dbReference type="SUPFAM" id="SSF46785">
    <property type="entry name" value="Winged helix' DNA-binding domain"/>
    <property type="match status" value="1"/>
</dbReference>
<dbReference type="PRINTS" id="PR00039">
    <property type="entry name" value="HTHLYSR"/>
</dbReference>
<comment type="caution">
    <text evidence="6">The sequence shown here is derived from an EMBL/GenBank/DDBJ whole genome shotgun (WGS) entry which is preliminary data.</text>
</comment>
<proteinExistence type="inferred from homology"/>
<dbReference type="Proteomes" id="UP000243558">
    <property type="component" value="Unassembled WGS sequence"/>
</dbReference>
<dbReference type="Pfam" id="PF03466">
    <property type="entry name" value="LysR_substrate"/>
    <property type="match status" value="1"/>
</dbReference>
<dbReference type="GO" id="GO:0032993">
    <property type="term" value="C:protein-DNA complex"/>
    <property type="evidence" value="ECO:0007669"/>
    <property type="project" value="TreeGrafter"/>
</dbReference>
<keyword evidence="4" id="KW-0804">Transcription</keyword>
<dbReference type="InterPro" id="IPR005119">
    <property type="entry name" value="LysR_subst-bd"/>
</dbReference>
<protein>
    <submittedName>
        <fullName evidence="6">LysR family transcriptional regulator</fullName>
    </submittedName>
</protein>
<dbReference type="EMBL" id="JTJM01000015">
    <property type="protein sequence ID" value="OBW92802.1"/>
    <property type="molecule type" value="Genomic_DNA"/>
</dbReference>
<evidence type="ECO:0000313" key="7">
    <source>
        <dbReference type="Proteomes" id="UP000243558"/>
    </source>
</evidence>
<dbReference type="GO" id="GO:0003700">
    <property type="term" value="F:DNA-binding transcription factor activity"/>
    <property type="evidence" value="ECO:0007669"/>
    <property type="project" value="InterPro"/>
</dbReference>
<evidence type="ECO:0000259" key="5">
    <source>
        <dbReference type="PROSITE" id="PS50931"/>
    </source>
</evidence>
<dbReference type="Gene3D" id="1.10.10.10">
    <property type="entry name" value="Winged helix-like DNA-binding domain superfamily/Winged helix DNA-binding domain"/>
    <property type="match status" value="1"/>
</dbReference>
<keyword evidence="3" id="KW-0238">DNA-binding</keyword>
<dbReference type="PROSITE" id="PS50931">
    <property type="entry name" value="HTH_LYSR"/>
    <property type="match status" value="1"/>
</dbReference>
<accession>A0A1A7NRG1</accession>
<evidence type="ECO:0000256" key="4">
    <source>
        <dbReference type="ARBA" id="ARBA00023163"/>
    </source>
</evidence>
<dbReference type="Pfam" id="PF00126">
    <property type="entry name" value="HTH_1"/>
    <property type="match status" value="1"/>
</dbReference>
<organism evidence="6 7">
    <name type="scientific">Gallibacterium genomosp. 3</name>
    <dbReference type="NCBI Taxonomy" id="505345"/>
    <lineage>
        <taxon>Bacteria</taxon>
        <taxon>Pseudomonadati</taxon>
        <taxon>Pseudomonadota</taxon>
        <taxon>Gammaproteobacteria</taxon>
        <taxon>Pasteurellales</taxon>
        <taxon>Pasteurellaceae</taxon>
        <taxon>Gallibacterium</taxon>
    </lineage>
</organism>